<evidence type="ECO:0000256" key="5">
    <source>
        <dbReference type="ARBA" id="ARBA00022989"/>
    </source>
</evidence>
<dbReference type="PANTHER" id="PTHR43731">
    <property type="entry name" value="RHOMBOID PROTEASE"/>
    <property type="match status" value="1"/>
</dbReference>
<feature type="transmembrane region" description="Helical" evidence="7">
    <location>
        <begin position="137"/>
        <end position="157"/>
    </location>
</feature>
<sequence>MKVNLRDPAPMSDGERVILLSIIVPCCLVEAVLQLSDLGVLGRPDLRILAYDYGAFWPGLLGNWTPNFALQPATMFLSYGFLHGGAVHLALNMVTLWSLARVVIARTGAGGFLWIYVISQIVGGAAFALLSRSGLPMVGASGALFGLAGAIGAWIWLSRPTTAASFRATRRLLAGLVVINVLMYVAFAGRLAWETHLGGFIAGWGVAVGLNRRSAA</sequence>
<organism evidence="9 10">
    <name type="scientific">Tropicimonas sediminicola</name>
    <dbReference type="NCBI Taxonomy" id="1031541"/>
    <lineage>
        <taxon>Bacteria</taxon>
        <taxon>Pseudomonadati</taxon>
        <taxon>Pseudomonadota</taxon>
        <taxon>Alphaproteobacteria</taxon>
        <taxon>Rhodobacterales</taxon>
        <taxon>Roseobacteraceae</taxon>
        <taxon>Tropicimonas</taxon>
    </lineage>
</organism>
<dbReference type="PANTHER" id="PTHR43731:SF14">
    <property type="entry name" value="PRESENILIN-ASSOCIATED RHOMBOID-LIKE PROTEIN, MITOCHONDRIAL"/>
    <property type="match status" value="1"/>
</dbReference>
<keyword evidence="3 7" id="KW-0812">Transmembrane</keyword>
<dbReference type="InterPro" id="IPR050925">
    <property type="entry name" value="Rhomboid_protease_S54"/>
</dbReference>
<dbReference type="Gene3D" id="1.20.1540.10">
    <property type="entry name" value="Rhomboid-like"/>
    <property type="match status" value="1"/>
</dbReference>
<evidence type="ECO:0000256" key="6">
    <source>
        <dbReference type="ARBA" id="ARBA00023136"/>
    </source>
</evidence>
<keyword evidence="6 7" id="KW-0472">Membrane</keyword>
<dbReference type="Proteomes" id="UP000198426">
    <property type="component" value="Unassembled WGS sequence"/>
</dbReference>
<evidence type="ECO:0000313" key="9">
    <source>
        <dbReference type="EMBL" id="SNT04186.1"/>
    </source>
</evidence>
<dbReference type="EMBL" id="FZOY01000005">
    <property type="protein sequence ID" value="SNT04186.1"/>
    <property type="molecule type" value="Genomic_DNA"/>
</dbReference>
<dbReference type="InterPro" id="IPR022764">
    <property type="entry name" value="Peptidase_S54_rhomboid_dom"/>
</dbReference>
<comment type="similarity">
    <text evidence="2">Belongs to the peptidase S54 family.</text>
</comment>
<keyword evidence="4" id="KW-0378">Hydrolase</keyword>
<protein>
    <submittedName>
        <fullName evidence="9">Rhomboid family protein</fullName>
    </submittedName>
</protein>
<evidence type="ECO:0000256" key="7">
    <source>
        <dbReference type="SAM" id="Phobius"/>
    </source>
</evidence>
<evidence type="ECO:0000313" key="10">
    <source>
        <dbReference type="Proteomes" id="UP000198426"/>
    </source>
</evidence>
<reference evidence="9 10" key="1">
    <citation type="submission" date="2017-06" db="EMBL/GenBank/DDBJ databases">
        <authorList>
            <person name="Kim H.J."/>
            <person name="Triplett B.A."/>
        </authorList>
    </citation>
    <scope>NUCLEOTIDE SEQUENCE [LARGE SCALE GENOMIC DNA]</scope>
    <source>
        <strain evidence="9 10">DSM 29339</strain>
    </source>
</reference>
<evidence type="ECO:0000256" key="3">
    <source>
        <dbReference type="ARBA" id="ARBA00022692"/>
    </source>
</evidence>
<evidence type="ECO:0000256" key="2">
    <source>
        <dbReference type="ARBA" id="ARBA00009045"/>
    </source>
</evidence>
<dbReference type="SUPFAM" id="SSF144091">
    <property type="entry name" value="Rhomboid-like"/>
    <property type="match status" value="1"/>
</dbReference>
<feature type="transmembrane region" description="Helical" evidence="7">
    <location>
        <begin position="112"/>
        <end position="131"/>
    </location>
</feature>
<feature type="transmembrane region" description="Helical" evidence="7">
    <location>
        <begin position="17"/>
        <end position="36"/>
    </location>
</feature>
<evidence type="ECO:0000259" key="8">
    <source>
        <dbReference type="Pfam" id="PF01694"/>
    </source>
</evidence>
<name>A0A239JDR5_9RHOB</name>
<dbReference type="GO" id="GO:0016020">
    <property type="term" value="C:membrane"/>
    <property type="evidence" value="ECO:0007669"/>
    <property type="project" value="UniProtKB-SubCell"/>
</dbReference>
<feature type="transmembrane region" description="Helical" evidence="7">
    <location>
        <begin position="169"/>
        <end position="187"/>
    </location>
</feature>
<feature type="transmembrane region" description="Helical" evidence="7">
    <location>
        <begin position="76"/>
        <end position="100"/>
    </location>
</feature>
<keyword evidence="5 7" id="KW-1133">Transmembrane helix</keyword>
<comment type="subcellular location">
    <subcellularLocation>
        <location evidence="1">Membrane</location>
        <topology evidence="1">Multi-pass membrane protein</topology>
    </subcellularLocation>
</comment>
<keyword evidence="10" id="KW-1185">Reference proteome</keyword>
<dbReference type="InterPro" id="IPR035952">
    <property type="entry name" value="Rhomboid-like_sf"/>
</dbReference>
<accession>A0A239JDR5</accession>
<proteinExistence type="inferred from homology"/>
<evidence type="ECO:0000256" key="4">
    <source>
        <dbReference type="ARBA" id="ARBA00022801"/>
    </source>
</evidence>
<dbReference type="Pfam" id="PF01694">
    <property type="entry name" value="Rhomboid"/>
    <property type="match status" value="1"/>
</dbReference>
<gene>
    <name evidence="9" type="ORF">SAMN05421757_105236</name>
</gene>
<dbReference type="GO" id="GO:0004252">
    <property type="term" value="F:serine-type endopeptidase activity"/>
    <property type="evidence" value="ECO:0007669"/>
    <property type="project" value="InterPro"/>
</dbReference>
<feature type="domain" description="Peptidase S54 rhomboid" evidence="8">
    <location>
        <begin position="76"/>
        <end position="210"/>
    </location>
</feature>
<evidence type="ECO:0000256" key="1">
    <source>
        <dbReference type="ARBA" id="ARBA00004141"/>
    </source>
</evidence>
<dbReference type="AlphaFoldDB" id="A0A239JDR5"/>